<dbReference type="AlphaFoldDB" id="A0A103E6H3"/>
<proteinExistence type="predicted"/>
<evidence type="ECO:0000256" key="1">
    <source>
        <dbReference type="SAM" id="SignalP"/>
    </source>
</evidence>
<keyword evidence="4" id="KW-1185">Reference proteome</keyword>
<feature type="signal peptide" evidence="1">
    <location>
        <begin position="1"/>
        <end position="28"/>
    </location>
</feature>
<feature type="chain" id="PRO_5007114466" description="Spore coat protein U/FanG domain-containing protein" evidence="1">
    <location>
        <begin position="29"/>
        <end position="321"/>
    </location>
</feature>
<dbReference type="Pfam" id="PF05229">
    <property type="entry name" value="SCPU"/>
    <property type="match status" value="2"/>
</dbReference>
<organism evidence="3 4">
    <name type="scientific">Burkholderia singularis</name>
    <dbReference type="NCBI Taxonomy" id="1503053"/>
    <lineage>
        <taxon>Bacteria</taxon>
        <taxon>Pseudomonadati</taxon>
        <taxon>Pseudomonadota</taxon>
        <taxon>Betaproteobacteria</taxon>
        <taxon>Burkholderiales</taxon>
        <taxon>Burkholderiaceae</taxon>
        <taxon>Burkholderia</taxon>
        <taxon>pseudomallei group</taxon>
    </lineage>
</organism>
<evidence type="ECO:0000259" key="2">
    <source>
        <dbReference type="Pfam" id="PF05229"/>
    </source>
</evidence>
<evidence type="ECO:0000313" key="4">
    <source>
        <dbReference type="Proteomes" id="UP000062788"/>
    </source>
</evidence>
<comment type="caution">
    <text evidence="3">The sequence shown here is derived from an EMBL/GenBank/DDBJ whole genome shotgun (WGS) entry which is preliminary data.</text>
</comment>
<dbReference type="Proteomes" id="UP000062788">
    <property type="component" value="Unassembled WGS sequence"/>
</dbReference>
<dbReference type="SMART" id="SM00972">
    <property type="entry name" value="SCPU"/>
    <property type="match status" value="2"/>
</dbReference>
<accession>A0A103E6H3</accession>
<dbReference type="InterPro" id="IPR053167">
    <property type="entry name" value="Spore_coat_component"/>
</dbReference>
<dbReference type="InterPro" id="IPR007893">
    <property type="entry name" value="Spore_coat_U/FanG"/>
</dbReference>
<sequence>MNMFNKFLRHLAISIVALTMLGPLRAIAADCSLVAATPASFGSVTSFNVANQPQSTSTTNVGMTCPGAFLGLISLGNRISGTVMSANGLKLVSSTGDSIPYSLYQDSSYSKQITLGTTYDWYSTQWISIGGSSSSSSALPLYFRTAPGSNVAAGTYTDTLTINWDWHVCTGISILICLGWSNGSGSTVVPVTLTVTNDCVIVAPNVNFGSAPSVGSFQAVTGNLSLTCTKGMVYTVGLSPGANPAANGRRQMANGTNRLQYDIYSSGGSTVWGQATNRVGSGTAANGQAAQQFPYTAKIYTDQSTPAVGTYTDSVIIDVRY</sequence>
<reference evidence="3 4" key="1">
    <citation type="submission" date="2015-11" db="EMBL/GenBank/DDBJ databases">
        <title>Expanding the genomic diversity of Burkholderia species for the development of highly accurate diagnostics.</title>
        <authorList>
            <person name="Sahl J."/>
            <person name="Keim P."/>
            <person name="Wagner D."/>
        </authorList>
    </citation>
    <scope>NUCLEOTIDE SEQUENCE [LARGE SCALE GENOMIC DNA]</scope>
    <source>
        <strain evidence="3 4">TSV85</strain>
    </source>
</reference>
<dbReference type="OrthoDB" id="8901110at2"/>
<protein>
    <recommendedName>
        <fullName evidence="2">Spore coat protein U/FanG domain-containing protein</fullName>
    </recommendedName>
</protein>
<gene>
    <name evidence="3" type="ORF">WS67_05335</name>
</gene>
<dbReference type="PANTHER" id="PTHR37089">
    <property type="entry name" value="PROTEIN U-RELATED"/>
    <property type="match status" value="1"/>
</dbReference>
<name>A0A103E6H3_9BURK</name>
<dbReference type="PANTHER" id="PTHR37089:SF1">
    <property type="entry name" value="MEMBRANE PROTEIN"/>
    <property type="match status" value="1"/>
</dbReference>
<feature type="domain" description="Spore coat protein U/FanG" evidence="2">
    <location>
        <begin position="189"/>
        <end position="317"/>
    </location>
</feature>
<evidence type="ECO:0000313" key="3">
    <source>
        <dbReference type="EMBL" id="KVE29279.1"/>
    </source>
</evidence>
<dbReference type="EMBL" id="LOWA01000014">
    <property type="protein sequence ID" value="KVE29279.1"/>
    <property type="molecule type" value="Genomic_DNA"/>
</dbReference>
<feature type="domain" description="Spore coat protein U/FanG" evidence="2">
    <location>
        <begin position="26"/>
        <end position="162"/>
    </location>
</feature>
<keyword evidence="1" id="KW-0732">Signal</keyword>
<dbReference type="RefSeq" id="WP_059513698.1">
    <property type="nucleotide sequence ID" value="NZ_CP013448.1"/>
</dbReference>